<feature type="transmembrane region" description="Helical" evidence="1">
    <location>
        <begin position="56"/>
        <end position="87"/>
    </location>
</feature>
<evidence type="ECO:0000313" key="3">
    <source>
        <dbReference type="Proteomes" id="UP000694557"/>
    </source>
</evidence>
<protein>
    <submittedName>
        <fullName evidence="2">Uncharacterized protein</fullName>
    </submittedName>
</protein>
<organism evidence="2 3">
    <name type="scientific">Oncorhynchus kisutch</name>
    <name type="common">Coho salmon</name>
    <name type="synonym">Salmo kisutch</name>
    <dbReference type="NCBI Taxonomy" id="8019"/>
    <lineage>
        <taxon>Eukaryota</taxon>
        <taxon>Metazoa</taxon>
        <taxon>Chordata</taxon>
        <taxon>Craniata</taxon>
        <taxon>Vertebrata</taxon>
        <taxon>Euteleostomi</taxon>
        <taxon>Actinopterygii</taxon>
        <taxon>Neopterygii</taxon>
        <taxon>Teleostei</taxon>
        <taxon>Protacanthopterygii</taxon>
        <taxon>Salmoniformes</taxon>
        <taxon>Salmonidae</taxon>
        <taxon>Salmoninae</taxon>
        <taxon>Oncorhynchus</taxon>
    </lineage>
</organism>
<sequence>MSLFLYCPLFLSSPLPPLFLSLLLYCPLFLSSPLPPLFLSLFLYCPMFLSSPLPPLFLSLLLYCPLFLSSPLPPLFLSLLLYCPLFFSSSPPPSSLPVSPSPLSPLLIFFLSSPLHLLLPPLFLSLLLFCRFYSSPYISTNRMIAQTSITPFVAASPVSTYQVQNTSWMPHQQYVMQPTGAVITPAMDLSMPMQPSSMMGPITQQINHMSLGNTGTQYMCAAAAPMQGAYIPQYPAVPASALTVDVS</sequence>
<reference evidence="2" key="2">
    <citation type="submission" date="2025-09" db="UniProtKB">
        <authorList>
            <consortium name="Ensembl"/>
        </authorList>
    </citation>
    <scope>IDENTIFICATION</scope>
</reference>
<evidence type="ECO:0000256" key="1">
    <source>
        <dbReference type="SAM" id="Phobius"/>
    </source>
</evidence>
<dbReference type="GeneTree" id="ENSGT00940000157131"/>
<feature type="transmembrane region" description="Helical" evidence="1">
    <location>
        <begin position="107"/>
        <end position="133"/>
    </location>
</feature>
<reference evidence="2" key="1">
    <citation type="submission" date="2025-08" db="UniProtKB">
        <authorList>
            <consortium name="Ensembl"/>
        </authorList>
    </citation>
    <scope>IDENTIFICATION</scope>
</reference>
<dbReference type="Proteomes" id="UP000694557">
    <property type="component" value="Unassembled WGS sequence"/>
</dbReference>
<dbReference type="Ensembl" id="ENSOKIT00005047857.1">
    <property type="protein sequence ID" value="ENSOKIP00005045441.1"/>
    <property type="gene ID" value="ENSOKIG00005019150.1"/>
</dbReference>
<dbReference type="AlphaFoldDB" id="A0A8C7GP73"/>
<keyword evidence="1" id="KW-0812">Transmembrane</keyword>
<accession>A0A8C7GP73</accession>
<evidence type="ECO:0000313" key="2">
    <source>
        <dbReference type="Ensembl" id="ENSOKIP00005045441.1"/>
    </source>
</evidence>
<proteinExistence type="predicted"/>
<keyword evidence="1" id="KW-0472">Membrane</keyword>
<keyword evidence="1" id="KW-1133">Transmembrane helix</keyword>
<keyword evidence="3" id="KW-1185">Reference proteome</keyword>
<name>A0A8C7GP73_ONCKI</name>